<dbReference type="PANTHER" id="PTHR18895">
    <property type="entry name" value="HEMK METHYLTRANSFERASE"/>
    <property type="match status" value="1"/>
</dbReference>
<evidence type="ECO:0000313" key="8">
    <source>
        <dbReference type="EMBL" id="MFC6645910.1"/>
    </source>
</evidence>
<dbReference type="NCBIfam" id="TIGR00536">
    <property type="entry name" value="hemK_fam"/>
    <property type="match status" value="1"/>
</dbReference>
<dbReference type="CDD" id="cd02440">
    <property type="entry name" value="AdoMet_MTases"/>
    <property type="match status" value="1"/>
</dbReference>
<keyword evidence="1 5" id="KW-0489">Methyltransferase</keyword>
<dbReference type="InterPro" id="IPR002052">
    <property type="entry name" value="DNA_methylase_N6_adenine_CS"/>
</dbReference>
<dbReference type="InterPro" id="IPR019874">
    <property type="entry name" value="RF_methyltr_PrmC"/>
</dbReference>
<dbReference type="InterPro" id="IPR040758">
    <property type="entry name" value="PrmC_N"/>
</dbReference>
<feature type="binding site" evidence="5">
    <location>
        <position position="119"/>
    </location>
    <ligand>
        <name>S-adenosyl-L-methionine</name>
        <dbReference type="ChEBI" id="CHEBI:59789"/>
    </ligand>
</feature>
<dbReference type="Pfam" id="PF17827">
    <property type="entry name" value="PrmC_N"/>
    <property type="match status" value="1"/>
</dbReference>
<evidence type="ECO:0000256" key="4">
    <source>
        <dbReference type="ARBA" id="ARBA00048391"/>
    </source>
</evidence>
<feature type="domain" description="Methyltransferase small" evidence="6">
    <location>
        <begin position="87"/>
        <end position="170"/>
    </location>
</feature>
<dbReference type="InterPro" id="IPR007848">
    <property type="entry name" value="Small_mtfrase_dom"/>
</dbReference>
<dbReference type="InterPro" id="IPR029063">
    <property type="entry name" value="SAM-dependent_MTases_sf"/>
</dbReference>
<dbReference type="RefSeq" id="WP_390234967.1">
    <property type="nucleotide sequence ID" value="NZ_JBHSWI010000001.1"/>
</dbReference>
<dbReference type="PROSITE" id="PS00092">
    <property type="entry name" value="N6_MTASE"/>
    <property type="match status" value="1"/>
</dbReference>
<evidence type="ECO:0000256" key="3">
    <source>
        <dbReference type="ARBA" id="ARBA00022691"/>
    </source>
</evidence>
<dbReference type="GO" id="GO:0102559">
    <property type="term" value="F:peptide chain release factor N(5)-glutamine methyltransferase activity"/>
    <property type="evidence" value="ECO:0007669"/>
    <property type="project" value="UniProtKB-EC"/>
</dbReference>
<evidence type="ECO:0000259" key="7">
    <source>
        <dbReference type="Pfam" id="PF17827"/>
    </source>
</evidence>
<dbReference type="EMBL" id="JBHSWI010000001">
    <property type="protein sequence ID" value="MFC6645910.1"/>
    <property type="molecule type" value="Genomic_DNA"/>
</dbReference>
<evidence type="ECO:0000259" key="6">
    <source>
        <dbReference type="Pfam" id="PF05175"/>
    </source>
</evidence>
<accession>A0ABW1Z8T4</accession>
<dbReference type="Gene3D" id="3.40.50.150">
    <property type="entry name" value="Vaccinia Virus protein VP39"/>
    <property type="match status" value="1"/>
</dbReference>
<keyword evidence="9" id="KW-1185">Reference proteome</keyword>
<proteinExistence type="inferred from homology"/>
<feature type="binding site" evidence="5">
    <location>
        <position position="163"/>
    </location>
    <ligand>
        <name>S-adenosyl-L-methionine</name>
        <dbReference type="ChEBI" id="CHEBI:59789"/>
    </ligand>
</feature>
<comment type="similarity">
    <text evidence="5">Belongs to the protein N5-glutamine methyltransferase family. PrmC subfamily.</text>
</comment>
<dbReference type="InterPro" id="IPR050320">
    <property type="entry name" value="N5-glutamine_MTase"/>
</dbReference>
<comment type="caution">
    <text evidence="8">The sequence shown here is derived from an EMBL/GenBank/DDBJ whole genome shotgun (WGS) entry which is preliminary data.</text>
</comment>
<evidence type="ECO:0000256" key="2">
    <source>
        <dbReference type="ARBA" id="ARBA00022679"/>
    </source>
</evidence>
<gene>
    <name evidence="5 8" type="primary">prmC</name>
    <name evidence="8" type="ORF">ACFQBQ_10035</name>
</gene>
<feature type="binding site" evidence="5">
    <location>
        <begin position="163"/>
        <end position="166"/>
    </location>
    <ligand>
        <name>substrate</name>
    </ligand>
</feature>
<evidence type="ECO:0000256" key="5">
    <source>
        <dbReference type="HAMAP-Rule" id="MF_02126"/>
    </source>
</evidence>
<evidence type="ECO:0000256" key="1">
    <source>
        <dbReference type="ARBA" id="ARBA00022603"/>
    </source>
</evidence>
<dbReference type="InterPro" id="IPR004556">
    <property type="entry name" value="HemK-like"/>
</dbReference>
<dbReference type="HAMAP" id="MF_02126">
    <property type="entry name" value="RF_methyltr_PrmC"/>
    <property type="match status" value="1"/>
</dbReference>
<dbReference type="NCBIfam" id="TIGR03534">
    <property type="entry name" value="RF_mod_PrmC"/>
    <property type="match status" value="1"/>
</dbReference>
<dbReference type="Proteomes" id="UP001596391">
    <property type="component" value="Unassembled WGS sequence"/>
</dbReference>
<keyword evidence="2 5" id="KW-0808">Transferase</keyword>
<reference evidence="9" key="1">
    <citation type="journal article" date="2019" name="Int. J. Syst. Evol. Microbiol.">
        <title>The Global Catalogue of Microorganisms (GCM) 10K type strain sequencing project: providing services to taxonomists for standard genome sequencing and annotation.</title>
        <authorList>
            <consortium name="The Broad Institute Genomics Platform"/>
            <consortium name="The Broad Institute Genome Sequencing Center for Infectious Disease"/>
            <person name="Wu L."/>
            <person name="Ma J."/>
        </authorList>
    </citation>
    <scope>NUCLEOTIDE SEQUENCE [LARGE SCALE GENOMIC DNA]</scope>
    <source>
        <strain evidence="9">CGMCC 1.16026</strain>
    </source>
</reference>
<dbReference type="SUPFAM" id="SSF53335">
    <property type="entry name" value="S-adenosyl-L-methionine-dependent methyltransferases"/>
    <property type="match status" value="1"/>
</dbReference>
<name>A0ABW1Z8T4_9BACT</name>
<organism evidence="8 9">
    <name type="scientific">Granulicella cerasi</name>
    <dbReference type="NCBI Taxonomy" id="741063"/>
    <lineage>
        <taxon>Bacteria</taxon>
        <taxon>Pseudomonadati</taxon>
        <taxon>Acidobacteriota</taxon>
        <taxon>Terriglobia</taxon>
        <taxon>Terriglobales</taxon>
        <taxon>Acidobacteriaceae</taxon>
        <taxon>Granulicella</taxon>
    </lineage>
</organism>
<feature type="domain" description="Release factor glutamine methyltransferase N-terminal" evidence="7">
    <location>
        <begin position="2"/>
        <end position="48"/>
    </location>
</feature>
<feature type="binding site" evidence="5">
    <location>
        <begin position="96"/>
        <end position="100"/>
    </location>
    <ligand>
        <name>S-adenosyl-L-methionine</name>
        <dbReference type="ChEBI" id="CHEBI:59789"/>
    </ligand>
</feature>
<evidence type="ECO:0000313" key="9">
    <source>
        <dbReference type="Proteomes" id="UP001596391"/>
    </source>
</evidence>
<comment type="catalytic activity">
    <reaction evidence="4 5">
        <text>L-glutaminyl-[peptide chain release factor] + S-adenosyl-L-methionine = N(5)-methyl-L-glutaminyl-[peptide chain release factor] + S-adenosyl-L-homocysteine + H(+)</text>
        <dbReference type="Rhea" id="RHEA:42896"/>
        <dbReference type="Rhea" id="RHEA-COMP:10271"/>
        <dbReference type="Rhea" id="RHEA-COMP:10272"/>
        <dbReference type="ChEBI" id="CHEBI:15378"/>
        <dbReference type="ChEBI" id="CHEBI:30011"/>
        <dbReference type="ChEBI" id="CHEBI:57856"/>
        <dbReference type="ChEBI" id="CHEBI:59789"/>
        <dbReference type="ChEBI" id="CHEBI:61891"/>
        <dbReference type="EC" id="2.1.1.297"/>
    </reaction>
</comment>
<comment type="caution">
    <text evidence="5">Lacks conserved residue(s) required for the propagation of feature annotation.</text>
</comment>
<dbReference type="Pfam" id="PF05175">
    <property type="entry name" value="MTS"/>
    <property type="match status" value="1"/>
</dbReference>
<keyword evidence="3 5" id="KW-0949">S-adenosyl-L-methionine</keyword>
<protein>
    <recommendedName>
        <fullName evidence="5">Release factor glutamine methyltransferase</fullName>
        <shortName evidence="5">RF MTase</shortName>
        <ecNumber evidence="5">2.1.1.297</ecNumber>
    </recommendedName>
    <alternativeName>
        <fullName evidence="5">N5-glutamine methyltransferase PrmC</fullName>
    </alternativeName>
    <alternativeName>
        <fullName evidence="5">Protein-(glutamine-N5) MTase PrmC</fullName>
    </alternativeName>
    <alternativeName>
        <fullName evidence="5">Protein-glutamine N-methyltransferase PrmC</fullName>
    </alternativeName>
</protein>
<dbReference type="PANTHER" id="PTHR18895:SF74">
    <property type="entry name" value="MTRF1L RELEASE FACTOR GLUTAMINE METHYLTRANSFERASE"/>
    <property type="match status" value="1"/>
</dbReference>
<dbReference type="EC" id="2.1.1.297" evidence="5"/>
<sequence length="255" mass="27814">MLAQHVLGRDRAWMLAHGDDALDEGFAEQMQTLTQRRALREPLQYIVGEQEFYGLRFAVTPAVLIPRPETELLVEAVELWAAETADARELQIVDVGTGSGAIAIALATHVAAVKITAVDISVAALEVATSNALAHTCGDRVRFVQNDLLAGFAAESFHCVVSNPPYVPAIDAPTMQREVVEHEPHSALFAGDDGLEIYRRLIPQAHQVLRRGGLLAMEFGYGQSEALAELLQGWHDVRFINDLAGIPRHVLATKP</sequence>
<dbReference type="Gene3D" id="1.10.8.10">
    <property type="entry name" value="DNA helicase RuvA subunit, C-terminal domain"/>
    <property type="match status" value="1"/>
</dbReference>
<dbReference type="GO" id="GO:0032259">
    <property type="term" value="P:methylation"/>
    <property type="evidence" value="ECO:0007669"/>
    <property type="project" value="UniProtKB-KW"/>
</dbReference>
<comment type="function">
    <text evidence="5">Methylates the class 1 translation termination release factors RF1/PrfA and RF2/PrfB on the glutamine residue of the universally conserved GGQ motif.</text>
</comment>